<evidence type="ECO:0000313" key="2">
    <source>
        <dbReference type="EMBL" id="XCG65560.1"/>
    </source>
</evidence>
<sequence length="122" mass="13156">MSHGNEQQQVGSTHVVTEDGTTILVFDDPARSRFEAHLNDEPVGIIDYRVEEVSGHVVIAHSQTYPPMGGRGIASALTRFALGRIREDRGTGTVVLQCPFSRDFVAARPEFADLLVPPAAAG</sequence>
<keyword evidence="2" id="KW-0012">Acyltransferase</keyword>
<organism evidence="2">
    <name type="scientific">Nakamurella sp. A5-74</name>
    <dbReference type="NCBI Taxonomy" id="3158264"/>
    <lineage>
        <taxon>Bacteria</taxon>
        <taxon>Bacillati</taxon>
        <taxon>Actinomycetota</taxon>
        <taxon>Actinomycetes</taxon>
        <taxon>Nakamurellales</taxon>
        <taxon>Nakamurellaceae</taxon>
        <taxon>Nakamurella</taxon>
    </lineage>
</organism>
<dbReference type="InterPro" id="IPR016181">
    <property type="entry name" value="Acyl_CoA_acyltransferase"/>
</dbReference>
<dbReference type="EC" id="2.3.1.-" evidence="2"/>
<dbReference type="Gene3D" id="3.40.630.30">
    <property type="match status" value="1"/>
</dbReference>
<dbReference type="Pfam" id="PF14542">
    <property type="entry name" value="Acetyltransf_CG"/>
    <property type="match status" value="1"/>
</dbReference>
<dbReference type="PROSITE" id="PS51729">
    <property type="entry name" value="GNAT_YJDJ"/>
    <property type="match status" value="1"/>
</dbReference>
<dbReference type="GO" id="GO:0016746">
    <property type="term" value="F:acyltransferase activity"/>
    <property type="evidence" value="ECO:0007669"/>
    <property type="project" value="UniProtKB-KW"/>
</dbReference>
<reference evidence="2" key="1">
    <citation type="submission" date="2024-05" db="EMBL/GenBank/DDBJ databases">
        <authorList>
            <person name="Cai S.Y."/>
            <person name="Jin L.M."/>
            <person name="Li H.R."/>
        </authorList>
    </citation>
    <scope>NUCLEOTIDE SEQUENCE</scope>
    <source>
        <strain evidence="2">A5-74</strain>
    </source>
</reference>
<evidence type="ECO:0000259" key="1">
    <source>
        <dbReference type="PROSITE" id="PS51729"/>
    </source>
</evidence>
<dbReference type="InterPro" id="IPR031165">
    <property type="entry name" value="GNAT_YJDJ"/>
</dbReference>
<dbReference type="SUPFAM" id="SSF55729">
    <property type="entry name" value="Acyl-CoA N-acyltransferases (Nat)"/>
    <property type="match status" value="1"/>
</dbReference>
<proteinExistence type="predicted"/>
<keyword evidence="2" id="KW-0808">Transferase</keyword>
<gene>
    <name evidence="2" type="ORF">ABLG96_09935</name>
</gene>
<dbReference type="AlphaFoldDB" id="A0AAU8DVR0"/>
<protein>
    <submittedName>
        <fullName evidence="2">GNAT family N-acetyltransferase</fullName>
        <ecNumber evidence="2">2.3.1.-</ecNumber>
    </submittedName>
</protein>
<name>A0AAU8DVR0_9ACTN</name>
<dbReference type="EMBL" id="CP159218">
    <property type="protein sequence ID" value="XCG65560.1"/>
    <property type="molecule type" value="Genomic_DNA"/>
</dbReference>
<feature type="domain" description="N-acetyltransferase" evidence="1">
    <location>
        <begin position="26"/>
        <end position="116"/>
    </location>
</feature>
<accession>A0AAU8DVR0</accession>
<dbReference type="RefSeq" id="WP_353651165.1">
    <property type="nucleotide sequence ID" value="NZ_CP159218.1"/>
</dbReference>